<feature type="region of interest" description="Disordered" evidence="1">
    <location>
        <begin position="278"/>
        <end position="348"/>
    </location>
</feature>
<evidence type="ECO:0000313" key="3">
    <source>
        <dbReference type="EMBL" id="CAD7201339.1"/>
    </source>
</evidence>
<proteinExistence type="predicted"/>
<feature type="compositionally biased region" description="Basic and acidic residues" evidence="1">
    <location>
        <begin position="326"/>
        <end position="346"/>
    </location>
</feature>
<feature type="compositionally biased region" description="Polar residues" evidence="1">
    <location>
        <begin position="301"/>
        <end position="321"/>
    </location>
</feature>
<accession>A0A7R8VML8</accession>
<sequence>MVSCCYRYNPASGFNSSTLNISQIMVVKRVRGNRWSHVEAEASVYVSERARPGAKYGVGSFGRGETGMTCRPPHTEEDSVTTERKLRYIRNRPSNRSDPIQIVDRTCFRSSFTLVDRKRLRHTLRVNLILRDGGFFRWIYVFLNLLIDGATCFRVSRQLESGLLYGRWQTSATGFSLSRFRFEGAVEDCTAGLVFSVPTSCETDGISSISPSSSFSTPSSASPGLKELNKKWKNLRQCYKRERDSQIPKSGSAKKKKMQYIYFDVISFLAPVFTTKSTHSNVGDAEDGDEEEDGEMEEIPSVSQEVGTEKTSPAVQSSTAPSKRKRDSENPVADERMAAEKRKNEKEEADEDFNFLMSLLNYTRAVQEYPLSMAHMSSTTLSLVLHKFQQYGNRSQKGTDPPGTAPFRCELSRDPVGSRTQWKISAHYCVVYRHMYRQTSAVVSCGHSGNGSSQIMKVKLTPFIIIGGPTIANQRVNVPNSQQRMTQFSAKRASSDQEDQDHRSQVFSDLQSTTPLQVSAMLEAHVSYSKISTHTAHASYVQGRLQAHGLSSARAVILTLTRPEHGALSSELMLSELLVSSSLPLTYWAEGALAVFESCFLKTRPDGALVA</sequence>
<feature type="region of interest" description="Disordered" evidence="1">
    <location>
        <begin position="481"/>
        <end position="502"/>
    </location>
</feature>
<dbReference type="AlphaFoldDB" id="A0A7R8VML8"/>
<gene>
    <name evidence="3" type="ORF">TDIB3V08_LOCUS7540</name>
</gene>
<dbReference type="InterPro" id="IPR006578">
    <property type="entry name" value="MADF-dom"/>
</dbReference>
<name>A0A7R8VML8_TIMDO</name>
<dbReference type="EMBL" id="OA568269">
    <property type="protein sequence ID" value="CAD7201339.1"/>
    <property type="molecule type" value="Genomic_DNA"/>
</dbReference>
<feature type="domain" description="MADF" evidence="2">
    <location>
        <begin position="226"/>
        <end position="269"/>
    </location>
</feature>
<organism evidence="3">
    <name type="scientific">Timema douglasi</name>
    <name type="common">Walking stick</name>
    <dbReference type="NCBI Taxonomy" id="61478"/>
    <lineage>
        <taxon>Eukaryota</taxon>
        <taxon>Metazoa</taxon>
        <taxon>Ecdysozoa</taxon>
        <taxon>Arthropoda</taxon>
        <taxon>Hexapoda</taxon>
        <taxon>Insecta</taxon>
        <taxon>Pterygota</taxon>
        <taxon>Neoptera</taxon>
        <taxon>Polyneoptera</taxon>
        <taxon>Phasmatodea</taxon>
        <taxon>Timematodea</taxon>
        <taxon>Timematoidea</taxon>
        <taxon>Timematidae</taxon>
        <taxon>Timema</taxon>
    </lineage>
</organism>
<evidence type="ECO:0000256" key="1">
    <source>
        <dbReference type="SAM" id="MobiDB-lite"/>
    </source>
</evidence>
<feature type="compositionally biased region" description="Acidic residues" evidence="1">
    <location>
        <begin position="284"/>
        <end position="298"/>
    </location>
</feature>
<evidence type="ECO:0000259" key="2">
    <source>
        <dbReference type="Pfam" id="PF10545"/>
    </source>
</evidence>
<protein>
    <recommendedName>
        <fullName evidence="2">MADF domain-containing protein</fullName>
    </recommendedName>
</protein>
<reference evidence="3" key="1">
    <citation type="submission" date="2020-11" db="EMBL/GenBank/DDBJ databases">
        <authorList>
            <person name="Tran Van P."/>
        </authorList>
    </citation>
    <scope>NUCLEOTIDE SEQUENCE</scope>
</reference>
<dbReference type="Pfam" id="PF10545">
    <property type="entry name" value="MADF_DNA_bdg"/>
    <property type="match status" value="1"/>
</dbReference>